<accession>A0A017S2L8</accession>
<evidence type="ECO:0000256" key="1">
    <source>
        <dbReference type="SAM" id="MobiDB-lite"/>
    </source>
</evidence>
<reference evidence="3" key="1">
    <citation type="journal article" date="2014" name="Nat. Commun.">
        <title>Genomic adaptations of the halophilic Dead Sea filamentous fungus Eurotium rubrum.</title>
        <authorList>
            <person name="Kis-Papo T."/>
            <person name="Weig A.R."/>
            <person name="Riley R."/>
            <person name="Persoh D."/>
            <person name="Salamov A."/>
            <person name="Sun H."/>
            <person name="Lipzen A."/>
            <person name="Wasser S.P."/>
            <person name="Rambold G."/>
            <person name="Grigoriev I.V."/>
            <person name="Nevo E."/>
        </authorList>
    </citation>
    <scope>NUCLEOTIDE SEQUENCE [LARGE SCALE GENOMIC DNA]</scope>
    <source>
        <strain evidence="3">CBS 135680</strain>
    </source>
</reference>
<dbReference type="RefSeq" id="XP_040634877.1">
    <property type="nucleotide sequence ID" value="XM_040783010.1"/>
</dbReference>
<feature type="compositionally biased region" description="Low complexity" evidence="1">
    <location>
        <begin position="18"/>
        <end position="35"/>
    </location>
</feature>
<protein>
    <submittedName>
        <fullName evidence="2">Uncharacterized protein</fullName>
    </submittedName>
</protein>
<feature type="compositionally biased region" description="Acidic residues" evidence="1">
    <location>
        <begin position="157"/>
        <end position="169"/>
    </location>
</feature>
<feature type="compositionally biased region" description="Polar residues" evidence="1">
    <location>
        <begin position="190"/>
        <end position="205"/>
    </location>
</feature>
<dbReference type="EMBL" id="KK088447">
    <property type="protein sequence ID" value="EYE91187.1"/>
    <property type="molecule type" value="Genomic_DNA"/>
</dbReference>
<organism evidence="2 3">
    <name type="scientific">Aspergillus ruber (strain CBS 135680)</name>
    <dbReference type="NCBI Taxonomy" id="1388766"/>
    <lineage>
        <taxon>Eukaryota</taxon>
        <taxon>Fungi</taxon>
        <taxon>Dikarya</taxon>
        <taxon>Ascomycota</taxon>
        <taxon>Pezizomycotina</taxon>
        <taxon>Eurotiomycetes</taxon>
        <taxon>Eurotiomycetidae</taxon>
        <taxon>Eurotiales</taxon>
        <taxon>Aspergillaceae</taxon>
        <taxon>Aspergillus</taxon>
        <taxon>Aspergillus subgen. Aspergillus</taxon>
    </lineage>
</organism>
<proteinExistence type="predicted"/>
<name>A0A017S2L8_ASPRC</name>
<feature type="compositionally biased region" description="Polar residues" evidence="1">
    <location>
        <begin position="120"/>
        <end position="146"/>
    </location>
</feature>
<gene>
    <name evidence="2" type="ORF">EURHEDRAFT_416633</name>
</gene>
<dbReference type="OrthoDB" id="5397330at2759"/>
<feature type="region of interest" description="Disordered" evidence="1">
    <location>
        <begin position="1"/>
        <end position="102"/>
    </location>
</feature>
<dbReference type="Proteomes" id="UP000019804">
    <property type="component" value="Unassembled WGS sequence"/>
</dbReference>
<feature type="compositionally biased region" description="Polar residues" evidence="1">
    <location>
        <begin position="36"/>
        <end position="48"/>
    </location>
</feature>
<feature type="compositionally biased region" description="Polar residues" evidence="1">
    <location>
        <begin position="227"/>
        <end position="241"/>
    </location>
</feature>
<sequence length="241" mass="26455">MVPFRNFLARKSGAFNGTQTENNNNENEPPSTNSQRGTPLSVRTSSDTPDPPEYKLSVVDDNGSYLPPSPPEKQSFWSRYPGSNKSSNNHRSLVNDNEPFSISRESFDSYRRSFDISARSPVSYSDTMPSRTSLDSRFSRITSPSLGHNGFDRPEPMEEEQFEDVGLTDDEVKPPPKKKNVFSRFGDLNFANSSDSQSSTGSKISSPFGFHLPGRKRGQSGAGSELGTVNPSSADPSVNGQ</sequence>
<dbReference type="GeneID" id="63698134"/>
<evidence type="ECO:0000313" key="3">
    <source>
        <dbReference type="Proteomes" id="UP000019804"/>
    </source>
</evidence>
<dbReference type="HOGENOM" id="CLU_054780_0_0_1"/>
<keyword evidence="3" id="KW-1185">Reference proteome</keyword>
<evidence type="ECO:0000313" key="2">
    <source>
        <dbReference type="EMBL" id="EYE91187.1"/>
    </source>
</evidence>
<feature type="compositionally biased region" description="Polar residues" evidence="1">
    <location>
        <begin position="75"/>
        <end position="102"/>
    </location>
</feature>
<dbReference type="AlphaFoldDB" id="A0A017S2L8"/>
<feature type="region of interest" description="Disordered" evidence="1">
    <location>
        <begin position="118"/>
        <end position="241"/>
    </location>
</feature>